<proteinExistence type="predicted"/>
<gene>
    <name evidence="1" type="ORF">OXPF_35730</name>
</gene>
<name>A0A0P8W4S8_9CLOT</name>
<organism evidence="1 2">
    <name type="scientific">Oxobacter pfennigii</name>
    <dbReference type="NCBI Taxonomy" id="36849"/>
    <lineage>
        <taxon>Bacteria</taxon>
        <taxon>Bacillati</taxon>
        <taxon>Bacillota</taxon>
        <taxon>Clostridia</taxon>
        <taxon>Eubacteriales</taxon>
        <taxon>Clostridiaceae</taxon>
        <taxon>Oxobacter</taxon>
    </lineage>
</organism>
<reference evidence="1 2" key="1">
    <citation type="submission" date="2015-09" db="EMBL/GenBank/DDBJ databases">
        <title>Genome sequence of Oxobacter pfennigii DSM 3222.</title>
        <authorList>
            <person name="Poehlein A."/>
            <person name="Bengelsdorf F.R."/>
            <person name="Schiel-Bengelsdorf B."/>
            <person name="Duerre P."/>
            <person name="Daniel R."/>
        </authorList>
    </citation>
    <scope>NUCLEOTIDE SEQUENCE [LARGE SCALE GENOMIC DNA]</scope>
    <source>
        <strain evidence="1 2">DSM 3222</strain>
    </source>
</reference>
<protein>
    <submittedName>
        <fullName evidence="1">Uncharacterized protein</fullName>
    </submittedName>
</protein>
<keyword evidence="2" id="KW-1185">Reference proteome</keyword>
<evidence type="ECO:0000313" key="2">
    <source>
        <dbReference type="Proteomes" id="UP000050326"/>
    </source>
</evidence>
<sequence>MLETIEEFTAKAIGIDISNNTVKAVEESLGIYVDIPADEILHKNKEEITDVWENPKDVSEIIKYRASKLWIICLSRI</sequence>
<dbReference type="RefSeq" id="WP_152967798.1">
    <property type="nucleotide sequence ID" value="NZ_LKET01000051.1"/>
</dbReference>
<evidence type="ECO:0000313" key="1">
    <source>
        <dbReference type="EMBL" id="KPU42810.1"/>
    </source>
</evidence>
<dbReference type="EMBL" id="LKET01000051">
    <property type="protein sequence ID" value="KPU42810.1"/>
    <property type="molecule type" value="Genomic_DNA"/>
</dbReference>
<comment type="caution">
    <text evidence="1">The sequence shown here is derived from an EMBL/GenBank/DDBJ whole genome shotgun (WGS) entry which is preliminary data.</text>
</comment>
<dbReference type="Proteomes" id="UP000050326">
    <property type="component" value="Unassembled WGS sequence"/>
</dbReference>
<dbReference type="AlphaFoldDB" id="A0A0P8W4S8"/>
<accession>A0A0P8W4S8</accession>